<comment type="caution">
    <text evidence="3">The sequence shown here is derived from an EMBL/GenBank/DDBJ whole genome shotgun (WGS) entry which is preliminary data.</text>
</comment>
<organism evidence="3 4">
    <name type="scientific">Streptomyces griseorubens</name>
    <dbReference type="NCBI Taxonomy" id="66897"/>
    <lineage>
        <taxon>Bacteria</taxon>
        <taxon>Bacillati</taxon>
        <taxon>Actinomycetota</taxon>
        <taxon>Actinomycetes</taxon>
        <taxon>Kitasatosporales</taxon>
        <taxon>Streptomycetaceae</taxon>
        <taxon>Streptomyces</taxon>
        <taxon>Streptomyces althioticus group</taxon>
    </lineage>
</organism>
<feature type="compositionally biased region" description="Basic and acidic residues" evidence="1">
    <location>
        <begin position="11"/>
        <end position="25"/>
    </location>
</feature>
<name>A0ABR4TAN1_9ACTN</name>
<reference evidence="3 4" key="1">
    <citation type="submission" date="2014-04" db="EMBL/GenBank/DDBJ databases">
        <title>Draft genome sequence of the novel Streptomyces griseorubens JSD-1 playing a role in carbon and nitrogen cycle.</title>
        <authorList>
            <consortium name="Shanghai Jiao Tong University"/>
            <person name="Feng H."/>
            <person name="Sun Y."/>
            <person name="Zhi Y."/>
            <person name="Mao L."/>
            <person name="Luo Y."/>
            <person name="Wei X."/>
            <person name="Zhou P."/>
        </authorList>
    </citation>
    <scope>NUCLEOTIDE SEQUENCE [LARGE SCALE GENOMIC DNA]</scope>
    <source>
        <strain evidence="3 4">JSD-1</strain>
    </source>
</reference>
<feature type="region of interest" description="Disordered" evidence="1">
    <location>
        <begin position="350"/>
        <end position="409"/>
    </location>
</feature>
<feature type="region of interest" description="Disordered" evidence="1">
    <location>
        <begin position="1"/>
        <end position="88"/>
    </location>
</feature>
<feature type="compositionally biased region" description="Low complexity" evidence="1">
    <location>
        <begin position="63"/>
        <end position="75"/>
    </location>
</feature>
<protein>
    <recommendedName>
        <fullName evidence="2">Deoxyribonuclease NucA/NucB domain-containing protein</fullName>
    </recommendedName>
</protein>
<evidence type="ECO:0000313" key="4">
    <source>
        <dbReference type="Proteomes" id="UP000027632"/>
    </source>
</evidence>
<keyword evidence="4" id="KW-1185">Reference proteome</keyword>
<accession>A0ABR4TAN1</accession>
<feature type="domain" description="Deoxyribonuclease NucA/NucB" evidence="2">
    <location>
        <begin position="375"/>
        <end position="452"/>
    </location>
</feature>
<proteinExistence type="predicted"/>
<dbReference type="EMBL" id="JJMG01000001">
    <property type="protein sequence ID" value="KEG44413.1"/>
    <property type="molecule type" value="Genomic_DNA"/>
</dbReference>
<evidence type="ECO:0000256" key="1">
    <source>
        <dbReference type="SAM" id="MobiDB-lite"/>
    </source>
</evidence>
<dbReference type="Proteomes" id="UP000027632">
    <property type="component" value="Unassembled WGS sequence"/>
</dbReference>
<dbReference type="Pfam" id="PF14040">
    <property type="entry name" value="DNase_NucA_NucB"/>
    <property type="match status" value="1"/>
</dbReference>
<gene>
    <name evidence="3" type="ORF">DJ64_00340</name>
</gene>
<dbReference type="InterPro" id="IPR029476">
    <property type="entry name" value="DNase_NucA_NucB"/>
</dbReference>
<sequence length="478" mass="53692">MKVGISQQELADLRAQGREAREQGHKSLPVPAPTTQPDRTAPAKPAKKAAEPLTVLEADRASKQAAADNARQAAQGLRTAADPIPTPEHHRGWVPIGEMPHEDRLNACLDGDAADKGIGRVYNRFTYCARWNLQVEYWEIDSKGVPVEKEGTTSAVWRVFGQGDAKDRRVRIFSQIEKDSVDYDWGPIDNIFVAPGVPLSLMGQCSQDFDVCGAGPGSYTMPWATWDNNPIWANWDIYNREQNSEGRDKISYNQWYVEAFTDNEEYTTLNRAETPPRLMRCDSATYFNKGKAKYPKACIFSEVTPHLTYTRGTTHHAVAEHLYIAFNQPRSTYPLLAPPGQPWPRDKKIPGKYDPVNQDAPGLHRITKKLHPDETKANKDHKDGACFKTGPQRDLYRDTGLPNGTNPGEQCDEYPFASTLEGAGNASWDFSVKSVPAKDNRVAGGMLREYYVDDRMLAWDKGLDRPAETNDRFYMKID</sequence>
<evidence type="ECO:0000313" key="3">
    <source>
        <dbReference type="EMBL" id="KEG44413.1"/>
    </source>
</evidence>
<feature type="compositionally biased region" description="Basic and acidic residues" evidence="1">
    <location>
        <begin position="370"/>
        <end position="385"/>
    </location>
</feature>
<evidence type="ECO:0000259" key="2">
    <source>
        <dbReference type="Pfam" id="PF14040"/>
    </source>
</evidence>